<feature type="compositionally biased region" description="Polar residues" evidence="1">
    <location>
        <begin position="63"/>
        <end position="72"/>
    </location>
</feature>
<dbReference type="PROSITE" id="PS51257">
    <property type="entry name" value="PROKAR_LIPOPROTEIN"/>
    <property type="match status" value="1"/>
</dbReference>
<keyword evidence="3" id="KW-1185">Reference proteome</keyword>
<name>A0A7W3M079_ACTNM</name>
<comment type="caution">
    <text evidence="2">The sequence shown here is derived from an EMBL/GenBank/DDBJ whole genome shotgun (WGS) entry which is preliminary data.</text>
</comment>
<dbReference type="InterPro" id="IPR027304">
    <property type="entry name" value="Trigger_fact/SurA_dom_sf"/>
</dbReference>
<proteinExistence type="predicted"/>
<gene>
    <name evidence="2" type="ORF">HNR61_009298</name>
</gene>
<evidence type="ECO:0000313" key="3">
    <source>
        <dbReference type="Proteomes" id="UP000572680"/>
    </source>
</evidence>
<dbReference type="EMBL" id="JACJIA010000026">
    <property type="protein sequence ID" value="MBA8957603.1"/>
    <property type="molecule type" value="Genomic_DNA"/>
</dbReference>
<evidence type="ECO:0000313" key="2">
    <source>
        <dbReference type="EMBL" id="MBA8957603.1"/>
    </source>
</evidence>
<accession>A0A7W3M079</accession>
<dbReference type="Proteomes" id="UP000572680">
    <property type="component" value="Unassembled WGS sequence"/>
</dbReference>
<sequence>MRGSLKITLAAAAAATALSGCGGPVEAGAAALVGDERISTATLNAAVRDWQREFRADPVANQMREQPQSAEQQMGGDGGLSESDMRGALAVLVNFRVADEVARRSGVTVTDGHVDQVVTAMDRQGGARSTTLANGLPSRHTRDLARFLATRALVAQKLGGGADPQSPASAQARQMAAMLFVSTAGKMKIKVNPRFGGFDPQRVSIEPVRYHLSATETGIR</sequence>
<evidence type="ECO:0000256" key="1">
    <source>
        <dbReference type="SAM" id="MobiDB-lite"/>
    </source>
</evidence>
<protein>
    <recommendedName>
        <fullName evidence="4">Lipoprotein</fullName>
    </recommendedName>
</protein>
<dbReference type="SUPFAM" id="SSF109998">
    <property type="entry name" value="Triger factor/SurA peptide-binding domain-like"/>
    <property type="match status" value="1"/>
</dbReference>
<reference evidence="2 3" key="1">
    <citation type="submission" date="2020-08" db="EMBL/GenBank/DDBJ databases">
        <title>Genomic Encyclopedia of Type Strains, Phase IV (KMG-IV): sequencing the most valuable type-strain genomes for metagenomic binning, comparative biology and taxonomic classification.</title>
        <authorList>
            <person name="Goeker M."/>
        </authorList>
    </citation>
    <scope>NUCLEOTIDE SEQUENCE [LARGE SCALE GENOMIC DNA]</scope>
    <source>
        <strain evidence="2 3">DSM 44197</strain>
    </source>
</reference>
<dbReference type="AlphaFoldDB" id="A0A7W3M079"/>
<dbReference type="RefSeq" id="WP_182849407.1">
    <property type="nucleotide sequence ID" value="NZ_BAAALP010000067.1"/>
</dbReference>
<feature type="region of interest" description="Disordered" evidence="1">
    <location>
        <begin position="61"/>
        <end position="80"/>
    </location>
</feature>
<organism evidence="2 3">
    <name type="scientific">Actinomadura namibiensis</name>
    <dbReference type="NCBI Taxonomy" id="182080"/>
    <lineage>
        <taxon>Bacteria</taxon>
        <taxon>Bacillati</taxon>
        <taxon>Actinomycetota</taxon>
        <taxon>Actinomycetes</taxon>
        <taxon>Streptosporangiales</taxon>
        <taxon>Thermomonosporaceae</taxon>
        <taxon>Actinomadura</taxon>
    </lineage>
</organism>
<evidence type="ECO:0008006" key="4">
    <source>
        <dbReference type="Google" id="ProtNLM"/>
    </source>
</evidence>